<keyword evidence="2" id="KW-1185">Reference proteome</keyword>
<dbReference type="Proteomes" id="UP001150266">
    <property type="component" value="Unassembled WGS sequence"/>
</dbReference>
<gene>
    <name evidence="1" type="ORF">J3R30DRAFT_3456399</name>
</gene>
<evidence type="ECO:0000313" key="1">
    <source>
        <dbReference type="EMBL" id="KAJ4482093.1"/>
    </source>
</evidence>
<sequence>MEDPSKGEAGALCISKDHCLTVDFRSGIPEVIQIEAPTIPKGDTGFEINGTYFKDMGISAPLMIKASRQQFFEDVLNLAKLEGGNHTIKVDLDFLTLARNHTLLEDKDNYENIWSKFRTEIAEARKNHSSLVKFDALCQKESRNYRVGVYNLKEKYWRSWPGSGASYDVEPAAFCTGLRCLTVDSRTEPPKIIELPLA</sequence>
<accession>A0A9W9DR05</accession>
<organism evidence="1 2">
    <name type="scientific">Lentinula aciculospora</name>
    <dbReference type="NCBI Taxonomy" id="153920"/>
    <lineage>
        <taxon>Eukaryota</taxon>
        <taxon>Fungi</taxon>
        <taxon>Dikarya</taxon>
        <taxon>Basidiomycota</taxon>
        <taxon>Agaricomycotina</taxon>
        <taxon>Agaricomycetes</taxon>
        <taxon>Agaricomycetidae</taxon>
        <taxon>Agaricales</taxon>
        <taxon>Marasmiineae</taxon>
        <taxon>Omphalotaceae</taxon>
        <taxon>Lentinula</taxon>
    </lineage>
</organism>
<evidence type="ECO:0000313" key="2">
    <source>
        <dbReference type="Proteomes" id="UP001150266"/>
    </source>
</evidence>
<reference evidence="1" key="1">
    <citation type="submission" date="2022-08" db="EMBL/GenBank/DDBJ databases">
        <title>A Global Phylogenomic Analysis of the Shiitake Genus Lentinula.</title>
        <authorList>
            <consortium name="DOE Joint Genome Institute"/>
            <person name="Sierra-Patev S."/>
            <person name="Min B."/>
            <person name="Naranjo-Ortiz M."/>
            <person name="Looney B."/>
            <person name="Konkel Z."/>
            <person name="Slot J.C."/>
            <person name="Sakamoto Y."/>
            <person name="Steenwyk J.L."/>
            <person name="Rokas A."/>
            <person name="Carro J."/>
            <person name="Camarero S."/>
            <person name="Ferreira P."/>
            <person name="Molpeceres G."/>
            <person name="Ruiz-Duenas F.J."/>
            <person name="Serrano A."/>
            <person name="Henrissat B."/>
            <person name="Drula E."/>
            <person name="Hughes K.W."/>
            <person name="Mata J.L."/>
            <person name="Ishikawa N.K."/>
            <person name="Vargas-Isla R."/>
            <person name="Ushijima S."/>
            <person name="Smith C.A."/>
            <person name="Ahrendt S."/>
            <person name="Andreopoulos W."/>
            <person name="He G."/>
            <person name="Labutti K."/>
            <person name="Lipzen A."/>
            <person name="Ng V."/>
            <person name="Riley R."/>
            <person name="Sandor L."/>
            <person name="Barry K."/>
            <person name="Martinez A.T."/>
            <person name="Xiao Y."/>
            <person name="Gibbons J.G."/>
            <person name="Terashima K."/>
            <person name="Grigoriev I.V."/>
            <person name="Hibbett D.S."/>
        </authorList>
    </citation>
    <scope>NUCLEOTIDE SEQUENCE</scope>
    <source>
        <strain evidence="1">JLM2183</strain>
    </source>
</reference>
<comment type="caution">
    <text evidence="1">The sequence shown here is derived from an EMBL/GenBank/DDBJ whole genome shotgun (WGS) entry which is preliminary data.</text>
</comment>
<dbReference type="EMBL" id="JAOTPV010000005">
    <property type="protein sequence ID" value="KAJ4482093.1"/>
    <property type="molecule type" value="Genomic_DNA"/>
</dbReference>
<protein>
    <submittedName>
        <fullName evidence="1">Uncharacterized protein</fullName>
    </submittedName>
</protein>
<dbReference type="AlphaFoldDB" id="A0A9W9DR05"/>
<proteinExistence type="predicted"/>
<name>A0A9W9DR05_9AGAR</name>